<dbReference type="Pfam" id="PF00583">
    <property type="entry name" value="Acetyltransf_1"/>
    <property type="match status" value="1"/>
</dbReference>
<dbReference type="PANTHER" id="PTHR43877">
    <property type="entry name" value="AMINOALKYLPHOSPHONATE N-ACETYLTRANSFERASE-RELATED-RELATED"/>
    <property type="match status" value="1"/>
</dbReference>
<sequence length="161" mass="17728">MELRGFEVGQAAMVAGWATSAQEVSLLSGRTAFPFPAELVGSWPKVADDVRSYLYYVGGEPVGYGELWLDDDEDEVELARIIVRPASRGLGIGTAFVKALLGPALEAGYSEVFIRVRPDNDVAIRTYRRVGFEYVAADLADEWNKDQPVAYTWMQYPTAVG</sequence>
<name>A0ABP4MTJ0_9ACTN</name>
<dbReference type="InterPro" id="IPR016181">
    <property type="entry name" value="Acyl_CoA_acyltransferase"/>
</dbReference>
<evidence type="ECO:0000256" key="1">
    <source>
        <dbReference type="ARBA" id="ARBA00022679"/>
    </source>
</evidence>
<keyword evidence="5" id="KW-1185">Reference proteome</keyword>
<accession>A0ABP4MTJ0</accession>
<evidence type="ECO:0000259" key="3">
    <source>
        <dbReference type="PROSITE" id="PS51186"/>
    </source>
</evidence>
<comment type="caution">
    <text evidence="4">The sequence shown here is derived from an EMBL/GenBank/DDBJ whole genome shotgun (WGS) entry which is preliminary data.</text>
</comment>
<feature type="domain" description="N-acetyltransferase" evidence="3">
    <location>
        <begin position="1"/>
        <end position="159"/>
    </location>
</feature>
<evidence type="ECO:0000256" key="2">
    <source>
        <dbReference type="ARBA" id="ARBA00023315"/>
    </source>
</evidence>
<dbReference type="InterPro" id="IPR050832">
    <property type="entry name" value="Bact_Acetyltransf"/>
</dbReference>
<dbReference type="CDD" id="cd04301">
    <property type="entry name" value="NAT_SF"/>
    <property type="match status" value="1"/>
</dbReference>
<keyword evidence="1" id="KW-0808">Transferase</keyword>
<organism evidence="4 5">
    <name type="scientific">Kribbella lupini</name>
    <dbReference type="NCBI Taxonomy" id="291602"/>
    <lineage>
        <taxon>Bacteria</taxon>
        <taxon>Bacillati</taxon>
        <taxon>Actinomycetota</taxon>
        <taxon>Actinomycetes</taxon>
        <taxon>Propionibacteriales</taxon>
        <taxon>Kribbellaceae</taxon>
        <taxon>Kribbella</taxon>
    </lineage>
</organism>
<dbReference type="RefSeq" id="WP_344180715.1">
    <property type="nucleotide sequence ID" value="NZ_BAAANC010000003.1"/>
</dbReference>
<proteinExistence type="predicted"/>
<dbReference type="Gene3D" id="3.40.630.30">
    <property type="match status" value="1"/>
</dbReference>
<dbReference type="PROSITE" id="PS51186">
    <property type="entry name" value="GNAT"/>
    <property type="match status" value="1"/>
</dbReference>
<gene>
    <name evidence="4" type="ORF">GCM10009741_63060</name>
</gene>
<evidence type="ECO:0000313" key="5">
    <source>
        <dbReference type="Proteomes" id="UP001500363"/>
    </source>
</evidence>
<dbReference type="EMBL" id="BAAANC010000003">
    <property type="protein sequence ID" value="GAA1550061.1"/>
    <property type="molecule type" value="Genomic_DNA"/>
</dbReference>
<dbReference type="SUPFAM" id="SSF55729">
    <property type="entry name" value="Acyl-CoA N-acyltransferases (Nat)"/>
    <property type="match status" value="1"/>
</dbReference>
<dbReference type="InterPro" id="IPR000182">
    <property type="entry name" value="GNAT_dom"/>
</dbReference>
<evidence type="ECO:0000313" key="4">
    <source>
        <dbReference type="EMBL" id="GAA1550061.1"/>
    </source>
</evidence>
<keyword evidence="2" id="KW-0012">Acyltransferase</keyword>
<reference evidence="5" key="1">
    <citation type="journal article" date="2019" name="Int. J. Syst. Evol. Microbiol.">
        <title>The Global Catalogue of Microorganisms (GCM) 10K type strain sequencing project: providing services to taxonomists for standard genome sequencing and annotation.</title>
        <authorList>
            <consortium name="The Broad Institute Genomics Platform"/>
            <consortium name="The Broad Institute Genome Sequencing Center for Infectious Disease"/>
            <person name="Wu L."/>
            <person name="Ma J."/>
        </authorList>
    </citation>
    <scope>NUCLEOTIDE SEQUENCE [LARGE SCALE GENOMIC DNA]</scope>
    <source>
        <strain evidence="5">JCM 14303</strain>
    </source>
</reference>
<protein>
    <recommendedName>
        <fullName evidence="3">N-acetyltransferase domain-containing protein</fullName>
    </recommendedName>
</protein>
<dbReference type="Proteomes" id="UP001500363">
    <property type="component" value="Unassembled WGS sequence"/>
</dbReference>